<organism evidence="2 3">
    <name type="scientific">Zingiber officinale</name>
    <name type="common">Ginger</name>
    <name type="synonym">Amomum zingiber</name>
    <dbReference type="NCBI Taxonomy" id="94328"/>
    <lineage>
        <taxon>Eukaryota</taxon>
        <taxon>Viridiplantae</taxon>
        <taxon>Streptophyta</taxon>
        <taxon>Embryophyta</taxon>
        <taxon>Tracheophyta</taxon>
        <taxon>Spermatophyta</taxon>
        <taxon>Magnoliopsida</taxon>
        <taxon>Liliopsida</taxon>
        <taxon>Zingiberales</taxon>
        <taxon>Zingiberaceae</taxon>
        <taxon>Zingiber</taxon>
    </lineage>
</organism>
<dbReference type="InterPro" id="IPR010433">
    <property type="entry name" value="EIF-4B_pln"/>
</dbReference>
<dbReference type="PANTHER" id="PTHR32091:SF4">
    <property type="entry name" value="OS07G0546100 PROTEIN"/>
    <property type="match status" value="1"/>
</dbReference>
<name>A0A8J5EX72_ZINOF</name>
<evidence type="ECO:0008006" key="4">
    <source>
        <dbReference type="Google" id="ProtNLM"/>
    </source>
</evidence>
<reference evidence="2 3" key="1">
    <citation type="submission" date="2020-08" db="EMBL/GenBank/DDBJ databases">
        <title>Plant Genome Project.</title>
        <authorList>
            <person name="Zhang R.-G."/>
        </authorList>
    </citation>
    <scope>NUCLEOTIDE SEQUENCE [LARGE SCALE GENOMIC DNA]</scope>
    <source>
        <tissue evidence="2">Rhizome</tissue>
    </source>
</reference>
<feature type="region of interest" description="Disordered" evidence="1">
    <location>
        <begin position="426"/>
        <end position="476"/>
    </location>
</feature>
<feature type="compositionally biased region" description="Pro residues" evidence="1">
    <location>
        <begin position="203"/>
        <end position="213"/>
    </location>
</feature>
<feature type="compositionally biased region" description="Basic and acidic residues" evidence="1">
    <location>
        <begin position="539"/>
        <end position="556"/>
    </location>
</feature>
<evidence type="ECO:0000313" key="2">
    <source>
        <dbReference type="EMBL" id="KAG6476050.1"/>
    </source>
</evidence>
<dbReference type="GO" id="GO:0003729">
    <property type="term" value="F:mRNA binding"/>
    <property type="evidence" value="ECO:0007669"/>
    <property type="project" value="TreeGrafter"/>
</dbReference>
<keyword evidence="3" id="KW-1185">Reference proteome</keyword>
<feature type="region of interest" description="Disordered" evidence="1">
    <location>
        <begin position="114"/>
        <end position="288"/>
    </location>
</feature>
<feature type="compositionally biased region" description="Polar residues" evidence="1">
    <location>
        <begin position="247"/>
        <end position="257"/>
    </location>
</feature>
<sequence length="659" mass="72808">MATTESEEDEESRTPLLLVGPCAPLLPAGLVRPCCPPNLLISISRAQKCRRREREEEKMSKKKASLTMTLKDFHGGSIPSQLALPSAPGSGINNASARPTDRPGAWGIGVPPGAGRSDLQNHHFLRPRPGSAGAASAPARAREERPAEFLSHPPHIGRHFDEDEREPFDVSSVPRRAAAPDDVLRPFAPPRSEPKRPISSPIVPSPVIAPVPNPGHVSPSPRPSNNGGPAWGPRKEVGSEPPPSLPTQPVCSASRLAQASAVEKVSSGRWNLRHPEAETVSPHEREDMERQFVETVGIVDGIYRDLERENPKSVSSQVVYADVKERALPVSYPVRVQDQHRARSPMYPEVNEKQTIGYLFEGVRPTSCDGAFSGSKVHKQGATEVFEHPKLKLLPRRKPLESQDIQIRDFDDKQAYQVSMNDAHEVHGNLNLPKPESAGADEGEQAIERPKLNLKPRSQTIEQSEGGADRERKSVFGGARPRELVLKERGIDIAANELDMIRSSNRTRNDLLKIDHKTEPNSSTQLGERAERLSVGQRTAKDTESKDHRPDNERVDMQSALWRNNNRKNSRESDKPLEQPRADTDNWRKPVIENQKSEVPGPRFGKGASALELAQSFSRSVSDGRLENKIPGQNQLPFSRLTGAKELYSGTTHRQINGY</sequence>
<gene>
    <name evidence="2" type="ORF">ZIOFF_065285</name>
</gene>
<dbReference type="AlphaFoldDB" id="A0A8J5EX72"/>
<feature type="compositionally biased region" description="Basic and acidic residues" evidence="1">
    <location>
        <begin position="569"/>
        <end position="588"/>
    </location>
</feature>
<feature type="compositionally biased region" description="Basic and acidic residues" evidence="1">
    <location>
        <begin position="273"/>
        <end position="288"/>
    </location>
</feature>
<dbReference type="EMBL" id="JACMSC010000018">
    <property type="protein sequence ID" value="KAG6476050.1"/>
    <property type="molecule type" value="Genomic_DNA"/>
</dbReference>
<feature type="compositionally biased region" description="Basic and acidic residues" evidence="1">
    <location>
        <begin position="467"/>
        <end position="476"/>
    </location>
</feature>
<feature type="compositionally biased region" description="Low complexity" evidence="1">
    <location>
        <begin position="127"/>
        <end position="139"/>
    </location>
</feature>
<comment type="caution">
    <text evidence="2">The sequence shown here is derived from an EMBL/GenBank/DDBJ whole genome shotgun (WGS) entry which is preliminary data.</text>
</comment>
<evidence type="ECO:0000313" key="3">
    <source>
        <dbReference type="Proteomes" id="UP000734854"/>
    </source>
</evidence>
<dbReference type="Proteomes" id="UP000734854">
    <property type="component" value="Unassembled WGS sequence"/>
</dbReference>
<proteinExistence type="predicted"/>
<accession>A0A8J5EX72</accession>
<dbReference type="GO" id="GO:0003743">
    <property type="term" value="F:translation initiation factor activity"/>
    <property type="evidence" value="ECO:0007669"/>
    <property type="project" value="InterPro"/>
</dbReference>
<evidence type="ECO:0000256" key="1">
    <source>
        <dbReference type="SAM" id="MobiDB-lite"/>
    </source>
</evidence>
<dbReference type="PANTHER" id="PTHR32091">
    <property type="entry name" value="EUKARYOTIC TRANSLATION INITIATION FACTOR 4B"/>
    <property type="match status" value="1"/>
</dbReference>
<feature type="region of interest" description="Disordered" evidence="1">
    <location>
        <begin position="511"/>
        <end position="588"/>
    </location>
</feature>
<protein>
    <recommendedName>
        <fullName evidence="4">Eukaryotic translation initiation factor-related</fullName>
    </recommendedName>
</protein>